<gene>
    <name evidence="1" type="ORF">AJ78_09023</name>
</gene>
<keyword evidence="2" id="KW-1185">Reference proteome</keyword>
<dbReference type="EMBL" id="LGRN01001314">
    <property type="protein sequence ID" value="OJD09580.1"/>
    <property type="molecule type" value="Genomic_DNA"/>
</dbReference>
<evidence type="ECO:0000313" key="1">
    <source>
        <dbReference type="EMBL" id="OJD09580.1"/>
    </source>
</evidence>
<comment type="caution">
    <text evidence="1">The sequence shown here is derived from an EMBL/GenBank/DDBJ whole genome shotgun (WGS) entry which is preliminary data.</text>
</comment>
<dbReference type="AlphaFoldDB" id="A0A1J9Q0V0"/>
<organism evidence="1 2">
    <name type="scientific">Emergomyces pasteurianus Ep9510</name>
    <dbReference type="NCBI Taxonomy" id="1447872"/>
    <lineage>
        <taxon>Eukaryota</taxon>
        <taxon>Fungi</taxon>
        <taxon>Dikarya</taxon>
        <taxon>Ascomycota</taxon>
        <taxon>Pezizomycotina</taxon>
        <taxon>Eurotiomycetes</taxon>
        <taxon>Eurotiomycetidae</taxon>
        <taxon>Onygenales</taxon>
        <taxon>Ajellomycetaceae</taxon>
        <taxon>Emergomyces</taxon>
    </lineage>
</organism>
<dbReference type="Proteomes" id="UP000182235">
    <property type="component" value="Unassembled WGS sequence"/>
</dbReference>
<feature type="non-terminal residue" evidence="1">
    <location>
        <position position="1"/>
    </location>
</feature>
<proteinExistence type="predicted"/>
<accession>A0A1J9Q0V0</accession>
<dbReference type="OrthoDB" id="3479711at2759"/>
<dbReference type="VEuPathDB" id="FungiDB:AJ78_09023"/>
<protein>
    <submittedName>
        <fullName evidence="1">Uncharacterized protein</fullName>
    </submittedName>
</protein>
<sequence>REECASRSTVIAGLHSYCSQFYSESSHPFWKYNDKRGGSVYIGHLGPFASFLDCYRDGVWTVCDCYDKNNGGSWTSNGTSINVNFCKW</sequence>
<reference evidence="1 2" key="1">
    <citation type="submission" date="2015-07" db="EMBL/GenBank/DDBJ databases">
        <title>Emmonsia species relationships and genome sequence.</title>
        <authorList>
            <consortium name="The Broad Institute Genomics Platform"/>
            <person name="Cuomo C.A."/>
            <person name="Munoz J.F."/>
            <person name="Imamovic A."/>
            <person name="Priest M.E."/>
            <person name="Young S."/>
            <person name="Clay O.K."/>
            <person name="McEwen J.G."/>
        </authorList>
    </citation>
    <scope>NUCLEOTIDE SEQUENCE [LARGE SCALE GENOMIC DNA]</scope>
    <source>
        <strain evidence="1 2">UAMH 9510</strain>
    </source>
</reference>
<evidence type="ECO:0000313" key="2">
    <source>
        <dbReference type="Proteomes" id="UP000182235"/>
    </source>
</evidence>
<name>A0A1J9Q0V0_9EURO</name>